<dbReference type="InterPro" id="IPR000868">
    <property type="entry name" value="Isochorismatase-like_dom"/>
</dbReference>
<dbReference type="PANTHER" id="PTHR43540:SF6">
    <property type="entry name" value="ISOCHORISMATASE-LIKE DOMAIN-CONTAINING PROTEIN"/>
    <property type="match status" value="1"/>
</dbReference>
<organism evidence="4 5">
    <name type="scientific">Rhizoclosmatium globosum</name>
    <dbReference type="NCBI Taxonomy" id="329046"/>
    <lineage>
        <taxon>Eukaryota</taxon>
        <taxon>Fungi</taxon>
        <taxon>Fungi incertae sedis</taxon>
        <taxon>Chytridiomycota</taxon>
        <taxon>Chytridiomycota incertae sedis</taxon>
        <taxon>Chytridiomycetes</taxon>
        <taxon>Chytridiales</taxon>
        <taxon>Chytriomycetaceae</taxon>
        <taxon>Rhizoclosmatium</taxon>
    </lineage>
</organism>
<dbReference type="PANTHER" id="PTHR43540">
    <property type="entry name" value="PEROXYUREIDOACRYLATE/UREIDOACRYLATE AMIDOHYDROLASE-RELATED"/>
    <property type="match status" value="1"/>
</dbReference>
<evidence type="ECO:0000256" key="1">
    <source>
        <dbReference type="ARBA" id="ARBA00006336"/>
    </source>
</evidence>
<dbReference type="SUPFAM" id="SSF52499">
    <property type="entry name" value="Isochorismatase-like hydrolases"/>
    <property type="match status" value="1"/>
</dbReference>
<accession>A0A1Y2CTV7</accession>
<reference evidence="4 5" key="1">
    <citation type="submission" date="2016-07" db="EMBL/GenBank/DDBJ databases">
        <title>Pervasive Adenine N6-methylation of Active Genes in Fungi.</title>
        <authorList>
            <consortium name="DOE Joint Genome Institute"/>
            <person name="Mondo S.J."/>
            <person name="Dannebaum R.O."/>
            <person name="Kuo R.C."/>
            <person name="Labutti K."/>
            <person name="Haridas S."/>
            <person name="Kuo A."/>
            <person name="Salamov A."/>
            <person name="Ahrendt S.R."/>
            <person name="Lipzen A."/>
            <person name="Sullivan W."/>
            <person name="Andreopoulos W.B."/>
            <person name="Clum A."/>
            <person name="Lindquist E."/>
            <person name="Daum C."/>
            <person name="Ramamoorthy G.K."/>
            <person name="Gryganskyi A."/>
            <person name="Culley D."/>
            <person name="Magnuson J.K."/>
            <person name="James T.Y."/>
            <person name="O'Malley M.A."/>
            <person name="Stajich J.E."/>
            <person name="Spatafora J.W."/>
            <person name="Visel A."/>
            <person name="Grigoriev I.V."/>
        </authorList>
    </citation>
    <scope>NUCLEOTIDE SEQUENCE [LARGE SCALE GENOMIC DNA]</scope>
    <source>
        <strain evidence="4 5">JEL800</strain>
    </source>
</reference>
<evidence type="ECO:0000256" key="2">
    <source>
        <dbReference type="ARBA" id="ARBA00022801"/>
    </source>
</evidence>
<sequence>MSDTALLVIDLQVVMFKETVEEGAPIHNAPQVLSNTLQLLTWARKHNHRIAFIQHNESEGAYKPNNPLWEIEPQLGRLAESEPVFQKWEGDSFSNPELVEWIKGVKRVVLVGAQTDYCVNSTTEGAVKIGIRDVVVVKDAHSTRDNPREGATAVELIEKFNAKWAGLEGVSLVESAFLIR</sequence>
<keyword evidence="5" id="KW-1185">Reference proteome</keyword>
<evidence type="ECO:0000259" key="3">
    <source>
        <dbReference type="Pfam" id="PF00857"/>
    </source>
</evidence>
<gene>
    <name evidence="4" type="ORF">BCR33DRAFT_713263</name>
</gene>
<dbReference type="Proteomes" id="UP000193642">
    <property type="component" value="Unassembled WGS sequence"/>
</dbReference>
<dbReference type="EMBL" id="MCGO01000007">
    <property type="protein sequence ID" value="ORY50469.1"/>
    <property type="molecule type" value="Genomic_DNA"/>
</dbReference>
<dbReference type="InterPro" id="IPR036380">
    <property type="entry name" value="Isochorismatase-like_sf"/>
</dbReference>
<dbReference type="Pfam" id="PF00857">
    <property type="entry name" value="Isochorismatase"/>
    <property type="match status" value="1"/>
</dbReference>
<dbReference type="OrthoDB" id="167809at2759"/>
<evidence type="ECO:0000313" key="5">
    <source>
        <dbReference type="Proteomes" id="UP000193642"/>
    </source>
</evidence>
<proteinExistence type="inferred from homology"/>
<keyword evidence="2 4" id="KW-0378">Hydrolase</keyword>
<comment type="similarity">
    <text evidence="1">Belongs to the isochorismatase family.</text>
</comment>
<dbReference type="GO" id="GO:0016787">
    <property type="term" value="F:hydrolase activity"/>
    <property type="evidence" value="ECO:0007669"/>
    <property type="project" value="UniProtKB-KW"/>
</dbReference>
<name>A0A1Y2CTV7_9FUNG</name>
<dbReference type="InterPro" id="IPR050272">
    <property type="entry name" value="Isochorismatase-like_hydrls"/>
</dbReference>
<comment type="caution">
    <text evidence="4">The sequence shown here is derived from an EMBL/GenBank/DDBJ whole genome shotgun (WGS) entry which is preliminary data.</text>
</comment>
<feature type="domain" description="Isochorismatase-like" evidence="3">
    <location>
        <begin position="4"/>
        <end position="158"/>
    </location>
</feature>
<dbReference type="AlphaFoldDB" id="A0A1Y2CTV7"/>
<evidence type="ECO:0000313" key="4">
    <source>
        <dbReference type="EMBL" id="ORY50469.1"/>
    </source>
</evidence>
<protein>
    <submittedName>
        <fullName evidence="4">Isochorismatase hydrolase</fullName>
    </submittedName>
</protein>
<dbReference type="Gene3D" id="3.40.50.850">
    <property type="entry name" value="Isochorismatase-like"/>
    <property type="match status" value="1"/>
</dbReference>